<keyword evidence="2" id="KW-1185">Reference proteome</keyword>
<dbReference type="Proteomes" id="UP000006746">
    <property type="component" value="Unassembled WGS sequence"/>
</dbReference>
<accession>K2JCG9</accession>
<organism evidence="1 2">
    <name type="scientific">Oceanibaculum indicum P24</name>
    <dbReference type="NCBI Taxonomy" id="1207063"/>
    <lineage>
        <taxon>Bacteria</taxon>
        <taxon>Pseudomonadati</taxon>
        <taxon>Pseudomonadota</taxon>
        <taxon>Alphaproteobacteria</taxon>
        <taxon>Rhodospirillales</taxon>
        <taxon>Oceanibaculaceae</taxon>
        <taxon>Oceanibaculum</taxon>
    </lineage>
</organism>
<dbReference type="AlphaFoldDB" id="K2JCG9"/>
<reference evidence="1 2" key="1">
    <citation type="journal article" date="2012" name="J. Bacteriol.">
        <title>Genome Sequence of Oceanibaculum indicum Type Strain P24.</title>
        <authorList>
            <person name="Lai Q."/>
            <person name="Shao Z."/>
        </authorList>
    </citation>
    <scope>NUCLEOTIDE SEQUENCE [LARGE SCALE GENOMIC DNA]</scope>
    <source>
        <strain evidence="1 2">P24</strain>
    </source>
</reference>
<sequence>MARDITTASLEAATGEVSRPVFFVLLDLPDGAVRLTTAAGSMSWDSEDWLGVGALGRIGEIEETGSLQANGVEMSLSGINPDIVPAVLAGSYQGRACRVWLGFLTDSYQLVASPILLFAGILDQLSIELGESASITAQAQSRLADWERPRVQRYTDASQRMLFAEDRFLEGVNAAANMELVWGRG</sequence>
<name>K2JCG9_9PROT</name>
<dbReference type="eggNOG" id="ENOG502ZBRH">
    <property type="taxonomic scope" value="Bacteria"/>
</dbReference>
<dbReference type="EMBL" id="AMRL01000019">
    <property type="protein sequence ID" value="EKE72482.1"/>
    <property type="molecule type" value="Genomic_DNA"/>
</dbReference>
<dbReference type="STRING" id="1207063.P24_13783"/>
<evidence type="ECO:0000313" key="1">
    <source>
        <dbReference type="EMBL" id="EKE72482.1"/>
    </source>
</evidence>
<comment type="caution">
    <text evidence="1">The sequence shown here is derived from an EMBL/GenBank/DDBJ whole genome shotgun (WGS) entry which is preliminary data.</text>
</comment>
<evidence type="ECO:0000313" key="2">
    <source>
        <dbReference type="Proteomes" id="UP000006746"/>
    </source>
</evidence>
<protein>
    <submittedName>
        <fullName evidence="1">Uncharacterized protein</fullName>
    </submittedName>
</protein>
<dbReference type="RefSeq" id="WP_008945361.1">
    <property type="nucleotide sequence ID" value="NZ_AMRL01000019.1"/>
</dbReference>
<proteinExistence type="predicted"/>
<gene>
    <name evidence="1" type="ORF">P24_13783</name>
</gene>